<proteinExistence type="predicted"/>
<dbReference type="AlphaFoldDB" id="A0A9N9BXN9"/>
<name>A0A9N9BXN9_9GLOM</name>
<organism evidence="2 3">
    <name type="scientific">Ambispora leptoticha</name>
    <dbReference type="NCBI Taxonomy" id="144679"/>
    <lineage>
        <taxon>Eukaryota</taxon>
        <taxon>Fungi</taxon>
        <taxon>Fungi incertae sedis</taxon>
        <taxon>Mucoromycota</taxon>
        <taxon>Glomeromycotina</taxon>
        <taxon>Glomeromycetes</taxon>
        <taxon>Archaeosporales</taxon>
        <taxon>Ambisporaceae</taxon>
        <taxon>Ambispora</taxon>
    </lineage>
</organism>
<dbReference type="OrthoDB" id="2411935at2759"/>
<gene>
    <name evidence="2" type="ORF">ALEPTO_LOCUS7424</name>
</gene>
<evidence type="ECO:0000313" key="3">
    <source>
        <dbReference type="Proteomes" id="UP000789508"/>
    </source>
</evidence>
<reference evidence="2" key="1">
    <citation type="submission" date="2021-06" db="EMBL/GenBank/DDBJ databases">
        <authorList>
            <person name="Kallberg Y."/>
            <person name="Tangrot J."/>
            <person name="Rosling A."/>
        </authorList>
    </citation>
    <scope>NUCLEOTIDE SEQUENCE</scope>
    <source>
        <strain evidence="2">FL130A</strain>
    </source>
</reference>
<sequence>MSHNNRSTPRFSRGSSRKARKHMLGRNVPSAFPVHEFATSDNQFQPEGGNSNIMQPKYFVREIVDVVKNEEGNWDVLANFKGIESMWLPFKHVHNGEKLLENYKKKNLTIPSPTSSAANINLTHPSTSTLPTPQIPPQWQRECISKSNKNIIPSESLQITQPMHKNVSLGDKTKGKQKQFSEYPIVLETNKEVEESIQINILSNSPQRKIGENSMTENKNNEQAHCRKVKKGVRFSGQVERQSPPPWIFGMEIPEELEQAQNSITTPKSILKGSEEISYIKQELKTESSKILLEWKGLLILQNDEPIQKQIVIRPLRGHCPDPSILKESMPRNELILDNLLSFFYAMKLMEKMNPLSIFVMQPATQNEHFTEVWKAFNNYKLTKKIGIIYLSEDESLCFFVFPNIDNEYKIFGLPKRPPNAMSLLIPFTISIPKPTNNPNMGNLSFHQSLNVDSYYAQVAIVANKWQGLLPEICKAYPKFAVFGVKGAAEVTDLIDALRFYDAVYAPDFEDENIKIVFVQFDIINQLCLIPNLSKLKKRCEFRIFGYIPHLSISVNLKPILVAGGYVIFTSLVIKSNENLVDRILKQKEKLNGTSTWKLVLHPKTAKILNSVPLESSSRKFRFNKNMIDLKLSDGKIEMLKHEEIFTDGNEAHYLYWSLIRLQALYFHKFCHFVFIGEESEIPVTNSHIIGGVEQCTLEQFEDF</sequence>
<evidence type="ECO:0000256" key="1">
    <source>
        <dbReference type="SAM" id="MobiDB-lite"/>
    </source>
</evidence>
<accession>A0A9N9BXN9</accession>
<dbReference type="Gene3D" id="3.40.50.11490">
    <property type="match status" value="1"/>
</dbReference>
<keyword evidence="3" id="KW-1185">Reference proteome</keyword>
<dbReference type="EMBL" id="CAJVPS010003194">
    <property type="protein sequence ID" value="CAG8584564.1"/>
    <property type="molecule type" value="Genomic_DNA"/>
</dbReference>
<feature type="region of interest" description="Disordered" evidence="1">
    <location>
        <begin position="1"/>
        <end position="21"/>
    </location>
</feature>
<evidence type="ECO:0000313" key="2">
    <source>
        <dbReference type="EMBL" id="CAG8584564.1"/>
    </source>
</evidence>
<protein>
    <submittedName>
        <fullName evidence="2">178_t:CDS:1</fullName>
    </submittedName>
</protein>
<feature type="compositionally biased region" description="Polar residues" evidence="1">
    <location>
        <begin position="1"/>
        <end position="14"/>
    </location>
</feature>
<dbReference type="Proteomes" id="UP000789508">
    <property type="component" value="Unassembled WGS sequence"/>
</dbReference>
<comment type="caution">
    <text evidence="2">The sequence shown here is derived from an EMBL/GenBank/DDBJ whole genome shotgun (WGS) entry which is preliminary data.</text>
</comment>